<dbReference type="AlphaFoldDB" id="A0A0A9C2V4"/>
<organism evidence="1">
    <name type="scientific">Arundo donax</name>
    <name type="common">Giant reed</name>
    <name type="synonym">Donax arundinaceus</name>
    <dbReference type="NCBI Taxonomy" id="35708"/>
    <lineage>
        <taxon>Eukaryota</taxon>
        <taxon>Viridiplantae</taxon>
        <taxon>Streptophyta</taxon>
        <taxon>Embryophyta</taxon>
        <taxon>Tracheophyta</taxon>
        <taxon>Spermatophyta</taxon>
        <taxon>Magnoliopsida</taxon>
        <taxon>Liliopsida</taxon>
        <taxon>Poales</taxon>
        <taxon>Poaceae</taxon>
        <taxon>PACMAD clade</taxon>
        <taxon>Arundinoideae</taxon>
        <taxon>Arundineae</taxon>
        <taxon>Arundo</taxon>
    </lineage>
</organism>
<protein>
    <submittedName>
        <fullName evidence="1">Uncharacterized protein</fullName>
    </submittedName>
</protein>
<name>A0A0A9C2V4_ARUDO</name>
<reference evidence="1" key="2">
    <citation type="journal article" date="2015" name="Data Brief">
        <title>Shoot transcriptome of the giant reed, Arundo donax.</title>
        <authorList>
            <person name="Barrero R.A."/>
            <person name="Guerrero F.D."/>
            <person name="Moolhuijzen P."/>
            <person name="Goolsby J.A."/>
            <person name="Tidwell J."/>
            <person name="Bellgard S.E."/>
            <person name="Bellgard M.I."/>
        </authorList>
    </citation>
    <scope>NUCLEOTIDE SEQUENCE</scope>
    <source>
        <tissue evidence="1">Shoot tissue taken approximately 20 cm above the soil surface</tissue>
    </source>
</reference>
<dbReference type="EMBL" id="GBRH01229097">
    <property type="protein sequence ID" value="JAD68798.1"/>
    <property type="molecule type" value="Transcribed_RNA"/>
</dbReference>
<evidence type="ECO:0000313" key="1">
    <source>
        <dbReference type="EMBL" id="JAD68798.1"/>
    </source>
</evidence>
<proteinExistence type="predicted"/>
<accession>A0A0A9C2V4</accession>
<reference evidence="1" key="1">
    <citation type="submission" date="2014-09" db="EMBL/GenBank/DDBJ databases">
        <authorList>
            <person name="Magalhaes I.L.F."/>
            <person name="Oliveira U."/>
            <person name="Santos F.R."/>
            <person name="Vidigal T.H.D.A."/>
            <person name="Brescovit A.D."/>
            <person name="Santos A.J."/>
        </authorList>
    </citation>
    <scope>NUCLEOTIDE SEQUENCE</scope>
    <source>
        <tissue evidence="1">Shoot tissue taken approximately 20 cm above the soil surface</tissue>
    </source>
</reference>
<sequence>MICGSPACSRRKKRKRFLLEHVDHTDVKQLLFPYFYSNLCLCWLWKIPFITTYVYATELEDSYN</sequence>